<dbReference type="RefSeq" id="WP_281801021.1">
    <property type="nucleotide sequence ID" value="NZ_BSEC01000001.1"/>
</dbReference>
<dbReference type="Proteomes" id="UP001144323">
    <property type="component" value="Unassembled WGS sequence"/>
</dbReference>
<accession>A0A9W6LR56</accession>
<feature type="chain" id="PRO_5040942507" evidence="1">
    <location>
        <begin position="20"/>
        <end position="203"/>
    </location>
</feature>
<evidence type="ECO:0000313" key="3">
    <source>
        <dbReference type="Proteomes" id="UP001144323"/>
    </source>
</evidence>
<dbReference type="EMBL" id="BSEC01000001">
    <property type="protein sequence ID" value="GLI92046.1"/>
    <property type="molecule type" value="Genomic_DNA"/>
</dbReference>
<sequence>MKYALAVLLLALVAGAALAVLTRREGPDVIHAELAGLSFAYQPAYARDDATAAGGLADRLAFLASFPGFVAGRGGVAPVKLTLTPSEESLDPQERPSKLYGRFLTSETLEGPGGLVLRRFEAESPYESEELLLSPPDGRAFFARCPKAQTGVPGEECLSLFRDGVIDVELRYPRELLEHWDALFDGARDLLARMRRRPARAAG</sequence>
<keyword evidence="1" id="KW-0732">Signal</keyword>
<evidence type="ECO:0000313" key="2">
    <source>
        <dbReference type="EMBL" id="GLI92046.1"/>
    </source>
</evidence>
<keyword evidence="3" id="KW-1185">Reference proteome</keyword>
<gene>
    <name evidence="2" type="ORF">LMG27198_10380</name>
</gene>
<comment type="caution">
    <text evidence="2">The sequence shown here is derived from an EMBL/GenBank/DDBJ whole genome shotgun (WGS) entry which is preliminary data.</text>
</comment>
<organism evidence="2 3">
    <name type="scientific">Methylocystis echinoides</name>
    <dbReference type="NCBI Taxonomy" id="29468"/>
    <lineage>
        <taxon>Bacteria</taxon>
        <taxon>Pseudomonadati</taxon>
        <taxon>Pseudomonadota</taxon>
        <taxon>Alphaproteobacteria</taxon>
        <taxon>Hyphomicrobiales</taxon>
        <taxon>Methylocystaceae</taxon>
        <taxon>Methylocystis</taxon>
    </lineage>
</organism>
<reference evidence="2" key="1">
    <citation type="journal article" date="2023" name="Int. J. Syst. Evol. Microbiol.">
        <title>Methylocystis iwaonis sp. nov., a type II methane-oxidizing bacterium from surface soil of a rice paddy field in Japan, and emended description of the genus Methylocystis (ex Whittenbury et al. 1970) Bowman et al. 1993.</title>
        <authorList>
            <person name="Kaise H."/>
            <person name="Sawadogo J.B."/>
            <person name="Alam M.S."/>
            <person name="Ueno C."/>
            <person name="Dianou D."/>
            <person name="Shinjo R."/>
            <person name="Asakawa S."/>
        </authorList>
    </citation>
    <scope>NUCLEOTIDE SEQUENCE</scope>
    <source>
        <strain evidence="2">LMG27198</strain>
    </source>
</reference>
<feature type="signal peptide" evidence="1">
    <location>
        <begin position="1"/>
        <end position="19"/>
    </location>
</feature>
<proteinExistence type="predicted"/>
<evidence type="ECO:0000256" key="1">
    <source>
        <dbReference type="SAM" id="SignalP"/>
    </source>
</evidence>
<protein>
    <submittedName>
        <fullName evidence="2">Uncharacterized protein</fullName>
    </submittedName>
</protein>
<dbReference type="AlphaFoldDB" id="A0A9W6LR56"/>
<name>A0A9W6LR56_9HYPH</name>